<evidence type="ECO:0000313" key="4">
    <source>
        <dbReference type="EMBL" id="CAD9316361.1"/>
    </source>
</evidence>
<name>A0A7S1YQT4_9STRA</name>
<dbReference type="PANTHER" id="PTHR43689:SF8">
    <property type="entry name" value="ALPHA_BETA-HYDROLASES SUPERFAMILY PROTEIN"/>
    <property type="match status" value="1"/>
</dbReference>
<organism evidence="4">
    <name type="scientific">Ditylum brightwellii</name>
    <dbReference type="NCBI Taxonomy" id="49249"/>
    <lineage>
        <taxon>Eukaryota</taxon>
        <taxon>Sar</taxon>
        <taxon>Stramenopiles</taxon>
        <taxon>Ochrophyta</taxon>
        <taxon>Bacillariophyta</taxon>
        <taxon>Mediophyceae</taxon>
        <taxon>Lithodesmiophycidae</taxon>
        <taxon>Lithodesmiales</taxon>
        <taxon>Lithodesmiaceae</taxon>
        <taxon>Ditylum</taxon>
    </lineage>
</organism>
<evidence type="ECO:0000259" key="3">
    <source>
        <dbReference type="Pfam" id="PF12697"/>
    </source>
</evidence>
<keyword evidence="1" id="KW-0812">Transmembrane</keyword>
<sequence>MKLNLAAALAGVTLPTVLAFTPTRTTFHRSSSITSMQVASSSSSWSLQEDLTFNPPDTMNDAQISEVACAEAASLMKRVKVPVPEYVSDDKSVGISYIHWKADETAKRNNKNALPLMLVHGLDSSCLEYRRLGPKLAALGIDTYAVDLLGWGYTQLDDVKTFSAQAKVDALAGFWEVVGNNQPVCIAGASLGGAASIEYASASRSKKDGVVQGAIFIDAQGFIDGIGPMAALPNFLAKIGIEVLKSEPLRDSANQMSYYDKEAYATEDALKVGRYHCLREGWDDAFLSFMKSGGFSPSKKVEKIDVPSLILWGRQDGILDGKEFADKFVETLPDAELCWVEECGHVPHLEQPEFTAEKIASFLRSDKFEDVVPAVSTSSSSPFSFGNVGGIAAAGVAAVAAAGTAVTLIGSN</sequence>
<dbReference type="AlphaFoldDB" id="A0A7S1YQT4"/>
<keyword evidence="1" id="KW-0472">Membrane</keyword>
<dbReference type="PANTHER" id="PTHR43689">
    <property type="entry name" value="HYDROLASE"/>
    <property type="match status" value="1"/>
</dbReference>
<dbReference type="SUPFAM" id="SSF53474">
    <property type="entry name" value="alpha/beta-Hydrolases"/>
    <property type="match status" value="1"/>
</dbReference>
<gene>
    <name evidence="4" type="ORF">DBRI1063_LOCUS2768</name>
</gene>
<protein>
    <recommendedName>
        <fullName evidence="3">AB hydrolase-1 domain-containing protein</fullName>
    </recommendedName>
</protein>
<dbReference type="Gene3D" id="3.40.50.1820">
    <property type="entry name" value="alpha/beta hydrolase"/>
    <property type="match status" value="1"/>
</dbReference>
<feature type="chain" id="PRO_5030582194" description="AB hydrolase-1 domain-containing protein" evidence="2">
    <location>
        <begin position="20"/>
        <end position="412"/>
    </location>
</feature>
<feature type="domain" description="AB hydrolase-1" evidence="3">
    <location>
        <begin position="118"/>
        <end position="357"/>
    </location>
</feature>
<reference evidence="4" key="1">
    <citation type="submission" date="2021-01" db="EMBL/GenBank/DDBJ databases">
        <authorList>
            <person name="Corre E."/>
            <person name="Pelletier E."/>
            <person name="Niang G."/>
            <person name="Scheremetjew M."/>
            <person name="Finn R."/>
            <person name="Kale V."/>
            <person name="Holt S."/>
            <person name="Cochrane G."/>
            <person name="Meng A."/>
            <person name="Brown T."/>
            <person name="Cohen L."/>
        </authorList>
    </citation>
    <scope>NUCLEOTIDE SEQUENCE</scope>
    <source>
        <strain evidence="4">Pop2</strain>
    </source>
</reference>
<dbReference type="InterPro" id="IPR029058">
    <property type="entry name" value="AB_hydrolase_fold"/>
</dbReference>
<dbReference type="InterPro" id="IPR000073">
    <property type="entry name" value="AB_hydrolase_1"/>
</dbReference>
<feature type="transmembrane region" description="Helical" evidence="1">
    <location>
        <begin position="388"/>
        <end position="409"/>
    </location>
</feature>
<dbReference type="EMBL" id="HBGN01004181">
    <property type="protein sequence ID" value="CAD9316361.1"/>
    <property type="molecule type" value="Transcribed_RNA"/>
</dbReference>
<evidence type="ECO:0000256" key="2">
    <source>
        <dbReference type="SAM" id="SignalP"/>
    </source>
</evidence>
<accession>A0A7S1YQT4</accession>
<keyword evidence="2" id="KW-0732">Signal</keyword>
<feature type="signal peptide" evidence="2">
    <location>
        <begin position="1"/>
        <end position="19"/>
    </location>
</feature>
<evidence type="ECO:0000256" key="1">
    <source>
        <dbReference type="SAM" id="Phobius"/>
    </source>
</evidence>
<dbReference type="Pfam" id="PF12697">
    <property type="entry name" value="Abhydrolase_6"/>
    <property type="match status" value="1"/>
</dbReference>
<proteinExistence type="predicted"/>
<keyword evidence="1" id="KW-1133">Transmembrane helix</keyword>
<dbReference type="PRINTS" id="PR00111">
    <property type="entry name" value="ABHYDROLASE"/>
</dbReference>